<dbReference type="PANTHER" id="PTHR11364">
    <property type="entry name" value="THIOSULFATE SULFERTANSFERASE"/>
    <property type="match status" value="1"/>
</dbReference>
<dbReference type="Gene3D" id="3.40.250.10">
    <property type="entry name" value="Rhodanese-like domain"/>
    <property type="match status" value="1"/>
</dbReference>
<dbReference type="SUPFAM" id="SSF52821">
    <property type="entry name" value="Rhodanese/Cell cycle control phosphatase"/>
    <property type="match status" value="1"/>
</dbReference>
<keyword evidence="2" id="KW-0677">Repeat</keyword>
<name>A0A1W1C8T8_9ZZZZ</name>
<dbReference type="InterPro" id="IPR036873">
    <property type="entry name" value="Rhodanese-like_dom_sf"/>
</dbReference>
<evidence type="ECO:0000313" key="4">
    <source>
        <dbReference type="EMBL" id="SFV62154.1"/>
    </source>
</evidence>
<reference evidence="4" key="1">
    <citation type="submission" date="2016-10" db="EMBL/GenBank/DDBJ databases">
        <authorList>
            <person name="de Groot N.N."/>
        </authorList>
    </citation>
    <scope>NUCLEOTIDE SEQUENCE</scope>
</reference>
<sequence>MKTYTKGIAVIVLLIGLTGCQPDNYDDSKSGIISAKTLSTYISNWKENKPKGTTGRLIIVQAGATSSGKFLKHDDKDVAVYEIPAGGACDPSYRRFDGMANIPGALLSGKYVDGMISTFNMDPTKDFIVFAIGKGSTTMREIIRSWWVLKYWGWDDKRIAVLNGSVDYDFSKSSGLSNYLVDHADMPPVKLDENGMPEMHNGKMIPIAPFYSMKTVHNLQPHIQVYIAEMMKLAAKDNKKGYFIADARGTKEYNAEKPSRFSDDLLCGPNKNEKCLMPLQGHIRGAVDVPYTDFIIMDDQKEDINNDGKIDSKDASYKFRSPAVSEKIFQEKGYRDGDELITYCRSGRKATVVNLVADVLGYAPRMYDGSWVQWGEMAGGRTDVDGNEILPKGSYIDLDNPKYTTVIKRMEPEYTQPSSIYDIDLDARTSNKIIEEDKAYMQ</sequence>
<dbReference type="PROSITE" id="PS51257">
    <property type="entry name" value="PROKAR_LIPOPROTEIN"/>
    <property type="match status" value="1"/>
</dbReference>
<dbReference type="InterPro" id="IPR045078">
    <property type="entry name" value="TST/MPST-like"/>
</dbReference>
<dbReference type="EMBL" id="FPHD01000058">
    <property type="protein sequence ID" value="SFV62154.1"/>
    <property type="molecule type" value="Genomic_DNA"/>
</dbReference>
<evidence type="ECO:0000256" key="1">
    <source>
        <dbReference type="ARBA" id="ARBA00022679"/>
    </source>
</evidence>
<dbReference type="PROSITE" id="PS50206">
    <property type="entry name" value="RHODANESE_3"/>
    <property type="match status" value="1"/>
</dbReference>
<dbReference type="AlphaFoldDB" id="A0A1W1C8T8"/>
<dbReference type="InterPro" id="IPR001763">
    <property type="entry name" value="Rhodanese-like_dom"/>
</dbReference>
<evidence type="ECO:0000259" key="3">
    <source>
        <dbReference type="PROSITE" id="PS50206"/>
    </source>
</evidence>
<dbReference type="PANTHER" id="PTHR11364:SF27">
    <property type="entry name" value="SULFURTRANSFERASE"/>
    <property type="match status" value="1"/>
</dbReference>
<feature type="domain" description="Rhodanese" evidence="3">
    <location>
        <begin position="280"/>
        <end position="383"/>
    </location>
</feature>
<dbReference type="Pfam" id="PF00581">
    <property type="entry name" value="Rhodanese"/>
    <property type="match status" value="1"/>
</dbReference>
<keyword evidence="1" id="KW-0808">Transferase</keyword>
<protein>
    <recommendedName>
        <fullName evidence="3">Rhodanese domain-containing protein</fullName>
    </recommendedName>
</protein>
<dbReference type="SMART" id="SM00450">
    <property type="entry name" value="RHOD"/>
    <property type="match status" value="1"/>
</dbReference>
<gene>
    <name evidence="4" type="ORF">MNB_SV-8-122</name>
</gene>
<accession>A0A1W1C8T8</accession>
<dbReference type="GO" id="GO:0004792">
    <property type="term" value="F:thiosulfate-cyanide sulfurtransferase activity"/>
    <property type="evidence" value="ECO:0007669"/>
    <property type="project" value="TreeGrafter"/>
</dbReference>
<organism evidence="4">
    <name type="scientific">hydrothermal vent metagenome</name>
    <dbReference type="NCBI Taxonomy" id="652676"/>
    <lineage>
        <taxon>unclassified sequences</taxon>
        <taxon>metagenomes</taxon>
        <taxon>ecological metagenomes</taxon>
    </lineage>
</organism>
<evidence type="ECO:0000256" key="2">
    <source>
        <dbReference type="ARBA" id="ARBA00022737"/>
    </source>
</evidence>
<proteinExistence type="predicted"/>